<evidence type="ECO:0000256" key="8">
    <source>
        <dbReference type="PROSITE-ProRule" id="PRU00176"/>
    </source>
</evidence>
<dbReference type="InterPro" id="IPR007855">
    <property type="entry name" value="RDRP"/>
</dbReference>
<gene>
    <name evidence="11" type="ORF">M8C21_030279</name>
</gene>
<evidence type="ECO:0000256" key="4">
    <source>
        <dbReference type="ARBA" id="ARBA00022695"/>
    </source>
</evidence>
<keyword evidence="3 9" id="KW-0808">Transferase</keyword>
<dbReference type="InterPro" id="IPR035979">
    <property type="entry name" value="RBD_domain_sf"/>
</dbReference>
<dbReference type="InterPro" id="IPR058752">
    <property type="entry name" value="RDRP_C_head"/>
</dbReference>
<keyword evidence="6 9" id="KW-0943">RNA-mediated gene silencing</keyword>
<dbReference type="EMBL" id="JAMZMK010009715">
    <property type="protein sequence ID" value="KAI7734471.1"/>
    <property type="molecule type" value="Genomic_DNA"/>
</dbReference>
<comment type="similarity">
    <text evidence="1 9">Belongs to the RdRP family.</text>
</comment>
<dbReference type="PANTHER" id="PTHR23079:SF5">
    <property type="entry name" value="RNA-DEPENDENT RNA POLYMERASE 2"/>
    <property type="match status" value="1"/>
</dbReference>
<dbReference type="AlphaFoldDB" id="A0AAD5GBL6"/>
<dbReference type="InterPro" id="IPR000504">
    <property type="entry name" value="RRM_dom"/>
</dbReference>
<keyword evidence="12" id="KW-1185">Reference proteome</keyword>
<evidence type="ECO:0000256" key="1">
    <source>
        <dbReference type="ARBA" id="ARBA00005762"/>
    </source>
</evidence>
<dbReference type="Pfam" id="PF26252">
    <property type="entry name" value="RdRP_helical"/>
    <property type="match status" value="1"/>
</dbReference>
<organism evidence="11 12">
    <name type="scientific">Ambrosia artemisiifolia</name>
    <name type="common">Common ragweed</name>
    <dbReference type="NCBI Taxonomy" id="4212"/>
    <lineage>
        <taxon>Eukaryota</taxon>
        <taxon>Viridiplantae</taxon>
        <taxon>Streptophyta</taxon>
        <taxon>Embryophyta</taxon>
        <taxon>Tracheophyta</taxon>
        <taxon>Spermatophyta</taxon>
        <taxon>Magnoliopsida</taxon>
        <taxon>eudicotyledons</taxon>
        <taxon>Gunneridae</taxon>
        <taxon>Pentapetalae</taxon>
        <taxon>asterids</taxon>
        <taxon>campanulids</taxon>
        <taxon>Asterales</taxon>
        <taxon>Asteraceae</taxon>
        <taxon>Asteroideae</taxon>
        <taxon>Heliantheae alliance</taxon>
        <taxon>Heliantheae</taxon>
        <taxon>Ambrosia</taxon>
    </lineage>
</organism>
<dbReference type="InterPro" id="IPR057596">
    <property type="entry name" value="RDRP_core"/>
</dbReference>
<dbReference type="Gene3D" id="3.30.70.330">
    <property type="match status" value="1"/>
</dbReference>
<dbReference type="InterPro" id="IPR057590">
    <property type="entry name" value="PH_RDR1/2-like"/>
</dbReference>
<dbReference type="GO" id="GO:0003968">
    <property type="term" value="F:RNA-directed RNA polymerase activity"/>
    <property type="evidence" value="ECO:0007669"/>
    <property type="project" value="UniProtKB-KW"/>
</dbReference>
<evidence type="ECO:0000256" key="5">
    <source>
        <dbReference type="ARBA" id="ARBA00022884"/>
    </source>
</evidence>
<evidence type="ECO:0000313" key="11">
    <source>
        <dbReference type="EMBL" id="KAI7734471.1"/>
    </source>
</evidence>
<sequence length="1122" mass="127392">PTTTTTTTTTTVRVTNIPRSATANDLLTFLESHTGPSTIFAVEISSDHKNWKSRGFGRVQFESLHSKSKALLLSQSSSLSFKGFNLSLSHSLDDLIIRPVSPLNRVEHGFLRTGLLVDRDCMSVLETWGGVTAWVLPERKSLEVWVKHCDEVYKLELQFSDVLEAFCCCVGDAQQPNAVLLKLKHAPKLYQRLSGQNVSPRFSSDRYHICKDDVEFTWVRTTDFSSKKSIGQSCTLCLEFENPHTALESFTSLPSYMKDLIMLTVKDGEEFHSSSDIVPLVNNEPESELPYEILFQLNSLVQTQKLSLASVNSDLIEFIINQDQDSVMTVLKRMHKTYTTCYDPITYIKDKLNTMSHTVKITSSIHSKPSGQNKVMSIHRVYITPTKIYCLGPELEASNYIVKHYSEYSSDFLRVTFVDEDWGKLQPNVISVSLQQGIFSKPIKTKVYDRALDIMRNGFCIGLKKFEFLAFSASQLRSNSVWMFASNEHVTAEGIRTWMGCFTSIRSVSKCAARMGQLFSTSKQTIEVPPHHVEIIPDIEVKTDGVDYCFSDGIGKISLSFAKEVASKYGLKHIPSAFQIRYGGYKGVIAVDRNSFKKLSLRKSMCKFDSKNRMLNVTKHSESQSCYFNREIVTLLSTLGVKDDAFLALQDAQLRVINAMLYSTEDALMVLDGLGSYDVKDILVKMLLQGYKPNREPYLSMMLLSHHDNLLVDLRTRCRVFVPKGRILVGCLDESGVLDYGQVYVRITLTKTELKNREQKYFKKMDEMTSVVMGKVVVTRNPCLHPGDVRVLDAVYEIALDEKDYKDCIVFPQKGERPHPNECSGGDLDGDLYFVSWDESLIPPRTVDPMDYTGRRPRLMDHDVTLEEIGKFFVDYMTSDTLGGISNAHLVHADREPEKALSPKCLQLAALHSMAVDFAKSGAPAEMPRALRPREYPDFMARWDRPMYISQGPLGKLYRATKESELIDNAASAHTTQAIQDSYDQDLVVNGFEDFIEIALTHKEMYLDALTSLMNYYEAETEDEILTGNIRNKSSYLQRDNRRYGETKDRILLSIKCLHRDAKGWFEGSREAKDHHKLASAWYHVTYHVDYCKGRVKCLGFPWIVGHILLDIKSINSRNMLE</sequence>
<comment type="caution">
    <text evidence="11">The sequence shown here is derived from an EMBL/GenBank/DDBJ whole genome shotgun (WGS) entry which is preliminary data.</text>
</comment>
<protein>
    <recommendedName>
        <fullName evidence="9">RNA-dependent RNA polymerase</fullName>
        <ecNumber evidence="9">2.7.7.48</ecNumber>
    </recommendedName>
</protein>
<dbReference type="Pfam" id="PF05183">
    <property type="entry name" value="RdRP"/>
    <property type="match status" value="1"/>
</dbReference>
<evidence type="ECO:0000256" key="6">
    <source>
        <dbReference type="ARBA" id="ARBA00023158"/>
    </source>
</evidence>
<name>A0AAD5GBL6_AMBAR</name>
<dbReference type="InterPro" id="IPR058763">
    <property type="entry name" value="RRM_RDR1/2-like"/>
</dbReference>
<dbReference type="EC" id="2.7.7.48" evidence="9"/>
<evidence type="ECO:0000313" key="12">
    <source>
        <dbReference type="Proteomes" id="UP001206925"/>
    </source>
</evidence>
<feature type="non-terminal residue" evidence="11">
    <location>
        <position position="1"/>
    </location>
</feature>
<evidence type="ECO:0000256" key="9">
    <source>
        <dbReference type="RuleBase" id="RU363098"/>
    </source>
</evidence>
<keyword evidence="2 9" id="KW-0696">RNA-directed RNA polymerase</keyword>
<dbReference type="Pfam" id="PF26250">
    <property type="entry name" value="RRM_RdRP1_2"/>
    <property type="match status" value="1"/>
</dbReference>
<reference evidence="11" key="1">
    <citation type="submission" date="2022-06" db="EMBL/GenBank/DDBJ databases">
        <title>Uncovering the hologenomic basis of an extraordinary plant invasion.</title>
        <authorList>
            <person name="Bieker V.C."/>
            <person name="Martin M.D."/>
            <person name="Gilbert T."/>
            <person name="Hodgins K."/>
            <person name="Battlay P."/>
            <person name="Petersen B."/>
            <person name="Wilson J."/>
        </authorList>
    </citation>
    <scope>NUCLEOTIDE SEQUENCE</scope>
    <source>
        <strain evidence="11">AA19_3_7</strain>
        <tissue evidence="11">Leaf</tissue>
    </source>
</reference>
<dbReference type="PROSITE" id="PS50102">
    <property type="entry name" value="RRM"/>
    <property type="match status" value="1"/>
</dbReference>
<keyword evidence="5 8" id="KW-0694">RNA-binding</keyword>
<dbReference type="GO" id="GO:0003723">
    <property type="term" value="F:RNA binding"/>
    <property type="evidence" value="ECO:0007669"/>
    <property type="project" value="UniProtKB-UniRule"/>
</dbReference>
<dbReference type="Pfam" id="PF26253">
    <property type="entry name" value="RdRP_head"/>
    <property type="match status" value="1"/>
</dbReference>
<comment type="catalytic activity">
    <reaction evidence="7 9">
        <text>RNA(n) + a ribonucleoside 5'-triphosphate = RNA(n+1) + diphosphate</text>
        <dbReference type="Rhea" id="RHEA:21248"/>
        <dbReference type="Rhea" id="RHEA-COMP:14527"/>
        <dbReference type="Rhea" id="RHEA-COMP:17342"/>
        <dbReference type="ChEBI" id="CHEBI:33019"/>
        <dbReference type="ChEBI" id="CHEBI:61557"/>
        <dbReference type="ChEBI" id="CHEBI:140395"/>
        <dbReference type="EC" id="2.7.7.48"/>
    </reaction>
</comment>
<dbReference type="Proteomes" id="UP001206925">
    <property type="component" value="Unassembled WGS sequence"/>
</dbReference>
<feature type="domain" description="RRM" evidence="10">
    <location>
        <begin position="10"/>
        <end position="93"/>
    </location>
</feature>
<evidence type="ECO:0000259" key="10">
    <source>
        <dbReference type="PROSITE" id="PS50102"/>
    </source>
</evidence>
<comment type="function">
    <text evidence="9">Probably involved in the RNA silencing pathway and required for the generation of small interfering RNAs (siRNAs).</text>
</comment>
<proteinExistence type="inferred from homology"/>
<evidence type="ECO:0000256" key="7">
    <source>
        <dbReference type="ARBA" id="ARBA00048744"/>
    </source>
</evidence>
<dbReference type="GO" id="GO:0030422">
    <property type="term" value="P:siRNA processing"/>
    <property type="evidence" value="ECO:0007669"/>
    <property type="project" value="TreeGrafter"/>
</dbReference>
<dbReference type="SUPFAM" id="SSF54928">
    <property type="entry name" value="RNA-binding domain, RBD"/>
    <property type="match status" value="1"/>
</dbReference>
<evidence type="ECO:0000256" key="2">
    <source>
        <dbReference type="ARBA" id="ARBA00022484"/>
    </source>
</evidence>
<dbReference type="InterPro" id="IPR058751">
    <property type="entry name" value="RDRP_helical"/>
</dbReference>
<keyword evidence="4 9" id="KW-0548">Nucleotidyltransferase</keyword>
<dbReference type="InterPro" id="IPR012677">
    <property type="entry name" value="Nucleotide-bd_a/b_plait_sf"/>
</dbReference>
<accession>A0AAD5GBL6</accession>
<dbReference type="Pfam" id="PF24823">
    <property type="entry name" value="PH_RDR2"/>
    <property type="match status" value="1"/>
</dbReference>
<dbReference type="GO" id="GO:0031380">
    <property type="term" value="C:nuclear RNA-directed RNA polymerase complex"/>
    <property type="evidence" value="ECO:0007669"/>
    <property type="project" value="TreeGrafter"/>
</dbReference>
<dbReference type="PANTHER" id="PTHR23079">
    <property type="entry name" value="RNA-DEPENDENT RNA POLYMERASE"/>
    <property type="match status" value="1"/>
</dbReference>
<evidence type="ECO:0000256" key="3">
    <source>
        <dbReference type="ARBA" id="ARBA00022679"/>
    </source>
</evidence>